<proteinExistence type="predicted"/>
<dbReference type="EMBL" id="CACTIH010003689">
    <property type="protein sequence ID" value="CAA2982212.1"/>
    <property type="molecule type" value="Genomic_DNA"/>
</dbReference>
<evidence type="ECO:0000313" key="2">
    <source>
        <dbReference type="Proteomes" id="UP000594638"/>
    </source>
</evidence>
<reference evidence="1 2" key="1">
    <citation type="submission" date="2019-12" db="EMBL/GenBank/DDBJ databases">
        <authorList>
            <person name="Alioto T."/>
            <person name="Alioto T."/>
            <person name="Gomez Garrido J."/>
        </authorList>
    </citation>
    <scope>NUCLEOTIDE SEQUENCE [LARGE SCALE GENOMIC DNA]</scope>
</reference>
<protein>
    <submittedName>
        <fullName evidence="1">F-box kelch-repeat SKIP25-like</fullName>
    </submittedName>
</protein>
<dbReference type="AlphaFoldDB" id="A0A8S0RSW4"/>
<dbReference type="PANTHER" id="PTHR47590:SF7">
    <property type="entry name" value="OS06G0711700 PROTEIN"/>
    <property type="match status" value="1"/>
</dbReference>
<evidence type="ECO:0000313" key="1">
    <source>
        <dbReference type="EMBL" id="CAA2982212.1"/>
    </source>
</evidence>
<sequence length="371" mass="41456">MNISAKKHCKFYNEENDQKMEVESESVLLPGLPNHLAQLCLSTLHPSVLYRVCHSWRRLIYSPSFPPFFSLYAVLSRPNSVEFCCFDPLSSTWKALPSPPSEPPLCLLRRHPSFISRSLPIQSLAVSGRLVLLSATTHKLLPSLSHPLVFDPLSSNWTFGPPLSNPRRWCIAGSAHGAVYIASGVGAQYQSDVARSVEKWEMNKKEMDWNWEKMASLKDGRFSREAVEAIGYRDKLCMVNINGKAPKDGIVYDFLTNQWKEMPRGMLAGWIGPTAVDDDFIYVVDQENGTLSKYNAENDSWEKLIELSEHLKGAEYIAARGGRVCAVCAGGGEIIVVDILATPPKTWAVTPPPESEVVAVHILPRMTHFEN</sequence>
<dbReference type="Proteomes" id="UP000594638">
    <property type="component" value="Unassembled WGS sequence"/>
</dbReference>
<dbReference type="InterPro" id="IPR015915">
    <property type="entry name" value="Kelch-typ_b-propeller"/>
</dbReference>
<gene>
    <name evidence="1" type="ORF">OLEA9_A090604</name>
</gene>
<organism evidence="1 2">
    <name type="scientific">Olea europaea subsp. europaea</name>
    <dbReference type="NCBI Taxonomy" id="158383"/>
    <lineage>
        <taxon>Eukaryota</taxon>
        <taxon>Viridiplantae</taxon>
        <taxon>Streptophyta</taxon>
        <taxon>Embryophyta</taxon>
        <taxon>Tracheophyta</taxon>
        <taxon>Spermatophyta</taxon>
        <taxon>Magnoliopsida</taxon>
        <taxon>eudicotyledons</taxon>
        <taxon>Gunneridae</taxon>
        <taxon>Pentapetalae</taxon>
        <taxon>asterids</taxon>
        <taxon>lamiids</taxon>
        <taxon>Lamiales</taxon>
        <taxon>Oleaceae</taxon>
        <taxon>Oleeae</taxon>
        <taxon>Olea</taxon>
    </lineage>
</organism>
<dbReference type="PANTHER" id="PTHR47590">
    <property type="entry name" value="F-BOX/KELCH-REPEAT PROTEIN SKIP25"/>
    <property type="match status" value="1"/>
</dbReference>
<keyword evidence="2" id="KW-1185">Reference proteome</keyword>
<dbReference type="Gene3D" id="2.120.10.80">
    <property type="entry name" value="Kelch-type beta propeller"/>
    <property type="match status" value="1"/>
</dbReference>
<comment type="caution">
    <text evidence="1">The sequence shown here is derived from an EMBL/GenBank/DDBJ whole genome shotgun (WGS) entry which is preliminary data.</text>
</comment>
<accession>A0A8S0RSW4</accession>
<dbReference type="Gramene" id="OE9A090604T1">
    <property type="protein sequence ID" value="OE9A090604C1"/>
    <property type="gene ID" value="OE9A090604"/>
</dbReference>
<name>A0A8S0RSW4_OLEEU</name>
<dbReference type="SUPFAM" id="SSF117281">
    <property type="entry name" value="Kelch motif"/>
    <property type="match status" value="1"/>
</dbReference>
<dbReference type="OrthoDB" id="1899182at2759"/>